<protein>
    <submittedName>
        <fullName evidence="2">Periplasmic protein</fullName>
    </submittedName>
</protein>
<organism evidence="2 3">
    <name type="scientific">Rickettsia typhi str. TH1527</name>
    <dbReference type="NCBI Taxonomy" id="1003201"/>
    <lineage>
        <taxon>Bacteria</taxon>
        <taxon>Pseudomonadati</taxon>
        <taxon>Pseudomonadota</taxon>
        <taxon>Alphaproteobacteria</taxon>
        <taxon>Rickettsiales</taxon>
        <taxon>Rickettsiaceae</taxon>
        <taxon>Rickettsieae</taxon>
        <taxon>Rickettsia</taxon>
        <taxon>typhus group</taxon>
    </lineage>
</organism>
<keyword evidence="3" id="KW-1185">Reference proteome</keyword>
<sequence length="45" mass="5367">MIPLMMMEYKPEITSNYGIMKRNYKKKRKKKCSNRGIDLQAKKAT</sequence>
<evidence type="ECO:0000313" key="2">
    <source>
        <dbReference type="EMBL" id="AFE54542.1"/>
    </source>
</evidence>
<dbReference type="EMBL" id="CP003397">
    <property type="protein sequence ID" value="AFE54542.1"/>
    <property type="molecule type" value="Genomic_DNA"/>
</dbReference>
<gene>
    <name evidence="2" type="ORF">RTTH1527_03385</name>
</gene>
<name>A0ABN4AD42_RICTP</name>
<reference evidence="2" key="1">
    <citation type="submission" date="2012-03" db="EMBL/GenBank/DDBJ databases">
        <authorList>
            <person name="Johnson S.L."/>
            <person name="Sims D."/>
            <person name="Han S."/>
            <person name="Bruce D.C."/>
            <person name="Dasch G.A."/>
        </authorList>
    </citation>
    <scope>NUCLEOTIDE SEQUENCE [LARGE SCALE GENOMIC DNA]</scope>
    <source>
        <strain evidence="2">TH1527</strain>
    </source>
</reference>
<evidence type="ECO:0000313" key="3">
    <source>
        <dbReference type="Proteomes" id="UP000007581"/>
    </source>
</evidence>
<feature type="region of interest" description="Disordered" evidence="1">
    <location>
        <begin position="25"/>
        <end position="45"/>
    </location>
</feature>
<evidence type="ECO:0000256" key="1">
    <source>
        <dbReference type="SAM" id="MobiDB-lite"/>
    </source>
</evidence>
<proteinExistence type="predicted"/>
<dbReference type="Proteomes" id="UP000007581">
    <property type="component" value="Chromosome"/>
</dbReference>
<dbReference type="RefSeq" id="WP_014419463.1">
    <property type="nucleotide sequence ID" value="NC_017066.1"/>
</dbReference>
<accession>A0ABN4AD42</accession>